<dbReference type="InterPro" id="IPR050638">
    <property type="entry name" value="AA-Vitamin_Transporters"/>
</dbReference>
<feature type="transmembrane region" description="Helical" evidence="7">
    <location>
        <begin position="133"/>
        <end position="150"/>
    </location>
</feature>
<proteinExistence type="inferred from homology"/>
<keyword evidence="5 7" id="KW-0472">Membrane</keyword>
<accession>A0A939P6S9</accession>
<evidence type="ECO:0000256" key="7">
    <source>
        <dbReference type="SAM" id="Phobius"/>
    </source>
</evidence>
<organism evidence="9 10">
    <name type="scientific">Actinomadura barringtoniae</name>
    <dbReference type="NCBI Taxonomy" id="1427535"/>
    <lineage>
        <taxon>Bacteria</taxon>
        <taxon>Bacillati</taxon>
        <taxon>Actinomycetota</taxon>
        <taxon>Actinomycetes</taxon>
        <taxon>Streptosporangiales</taxon>
        <taxon>Thermomonosporaceae</taxon>
        <taxon>Actinomadura</taxon>
    </lineage>
</organism>
<sequence length="316" mass="32813">MYTSGGLMAPRIDALLGAAFVVTWSSGFIGADLGARSAPASSLLAWRFIIAFAFLGAWTLLRRRRIPLRELALHITIGVLGQVGYLYGVFAAVDQGVPAGTTALICALQPIVAVTLAVPLLGESVTTRQMAGFALGILGVALVVGADLGANPGVPFLAYALPIGAMLSLVAATLFERRTRPRLALTDALTVQAGVSAAIFTTLAAATNTLTPPAAPRFWIAIAVLVLVAMLGGYGLYWINLARSGVARVSALLYLTPPATMAWSWLAFGAALAPLSLLGVLICAAAVLMIHRRPTPPTAPPVAPHPQRHPDTTPAN</sequence>
<evidence type="ECO:0000256" key="2">
    <source>
        <dbReference type="ARBA" id="ARBA00007362"/>
    </source>
</evidence>
<reference evidence="9" key="1">
    <citation type="submission" date="2021-03" db="EMBL/GenBank/DDBJ databases">
        <authorList>
            <person name="Kanchanasin P."/>
            <person name="Saeng-In P."/>
            <person name="Phongsopitanun W."/>
            <person name="Yuki M."/>
            <person name="Kudo T."/>
            <person name="Ohkuma M."/>
            <person name="Tanasupawat S."/>
        </authorList>
    </citation>
    <scope>NUCLEOTIDE SEQUENCE</scope>
    <source>
        <strain evidence="9">GKU 128</strain>
    </source>
</reference>
<dbReference type="PANTHER" id="PTHR32322:SF2">
    <property type="entry name" value="EAMA DOMAIN-CONTAINING PROTEIN"/>
    <property type="match status" value="1"/>
</dbReference>
<feature type="transmembrane region" description="Helical" evidence="7">
    <location>
        <begin position="73"/>
        <end position="93"/>
    </location>
</feature>
<feature type="transmembrane region" description="Helical" evidence="7">
    <location>
        <begin position="12"/>
        <end position="31"/>
    </location>
</feature>
<dbReference type="InterPro" id="IPR037185">
    <property type="entry name" value="EmrE-like"/>
</dbReference>
<comment type="caution">
    <text evidence="9">The sequence shown here is derived from an EMBL/GenBank/DDBJ whole genome shotgun (WGS) entry which is preliminary data.</text>
</comment>
<evidence type="ECO:0000256" key="6">
    <source>
        <dbReference type="SAM" id="MobiDB-lite"/>
    </source>
</evidence>
<dbReference type="GO" id="GO:0016020">
    <property type="term" value="C:membrane"/>
    <property type="evidence" value="ECO:0007669"/>
    <property type="project" value="UniProtKB-SubCell"/>
</dbReference>
<evidence type="ECO:0000256" key="4">
    <source>
        <dbReference type="ARBA" id="ARBA00022989"/>
    </source>
</evidence>
<evidence type="ECO:0000256" key="5">
    <source>
        <dbReference type="ARBA" id="ARBA00023136"/>
    </source>
</evidence>
<comment type="similarity">
    <text evidence="2">Belongs to the EamA transporter family.</text>
</comment>
<evidence type="ECO:0000313" key="10">
    <source>
        <dbReference type="Proteomes" id="UP000669179"/>
    </source>
</evidence>
<evidence type="ECO:0000256" key="1">
    <source>
        <dbReference type="ARBA" id="ARBA00004141"/>
    </source>
</evidence>
<keyword evidence="10" id="KW-1185">Reference proteome</keyword>
<evidence type="ECO:0000256" key="3">
    <source>
        <dbReference type="ARBA" id="ARBA00022692"/>
    </source>
</evidence>
<dbReference type="InterPro" id="IPR000620">
    <property type="entry name" value="EamA_dom"/>
</dbReference>
<feature type="transmembrane region" description="Helical" evidence="7">
    <location>
        <begin position="272"/>
        <end position="290"/>
    </location>
</feature>
<protein>
    <submittedName>
        <fullName evidence="9">DMT family transporter</fullName>
    </submittedName>
</protein>
<feature type="domain" description="EamA" evidence="8">
    <location>
        <begin position="14"/>
        <end position="144"/>
    </location>
</feature>
<dbReference type="PANTHER" id="PTHR32322">
    <property type="entry name" value="INNER MEMBRANE TRANSPORTER"/>
    <property type="match status" value="1"/>
</dbReference>
<keyword evidence="4 7" id="KW-1133">Transmembrane helix</keyword>
<dbReference type="AlphaFoldDB" id="A0A939P6S9"/>
<feature type="transmembrane region" description="Helical" evidence="7">
    <location>
        <begin position="43"/>
        <end position="61"/>
    </location>
</feature>
<dbReference type="EMBL" id="JAGEOJ010000002">
    <property type="protein sequence ID" value="MBO2446621.1"/>
    <property type="molecule type" value="Genomic_DNA"/>
</dbReference>
<name>A0A939P6S9_9ACTN</name>
<feature type="region of interest" description="Disordered" evidence="6">
    <location>
        <begin position="297"/>
        <end position="316"/>
    </location>
</feature>
<keyword evidence="3 7" id="KW-0812">Transmembrane</keyword>
<feature type="transmembrane region" description="Helical" evidence="7">
    <location>
        <begin position="246"/>
        <end position="266"/>
    </location>
</feature>
<evidence type="ECO:0000259" key="8">
    <source>
        <dbReference type="Pfam" id="PF00892"/>
    </source>
</evidence>
<dbReference type="Proteomes" id="UP000669179">
    <property type="component" value="Unassembled WGS sequence"/>
</dbReference>
<dbReference type="Gene3D" id="1.10.3730.20">
    <property type="match status" value="1"/>
</dbReference>
<dbReference type="Pfam" id="PF00892">
    <property type="entry name" value="EamA"/>
    <property type="match status" value="2"/>
</dbReference>
<feature type="transmembrane region" description="Helical" evidence="7">
    <location>
        <begin position="218"/>
        <end position="239"/>
    </location>
</feature>
<comment type="subcellular location">
    <subcellularLocation>
        <location evidence="1">Membrane</location>
        <topology evidence="1">Multi-pass membrane protein</topology>
    </subcellularLocation>
</comment>
<feature type="transmembrane region" description="Helical" evidence="7">
    <location>
        <begin position="156"/>
        <end position="175"/>
    </location>
</feature>
<feature type="transmembrane region" description="Helical" evidence="7">
    <location>
        <begin position="187"/>
        <end position="206"/>
    </location>
</feature>
<gene>
    <name evidence="9" type="ORF">J4573_05930</name>
</gene>
<feature type="transmembrane region" description="Helical" evidence="7">
    <location>
        <begin position="99"/>
        <end position="121"/>
    </location>
</feature>
<feature type="domain" description="EamA" evidence="8">
    <location>
        <begin position="159"/>
        <end position="290"/>
    </location>
</feature>
<dbReference type="SUPFAM" id="SSF103481">
    <property type="entry name" value="Multidrug resistance efflux transporter EmrE"/>
    <property type="match status" value="2"/>
</dbReference>
<evidence type="ECO:0000313" key="9">
    <source>
        <dbReference type="EMBL" id="MBO2446621.1"/>
    </source>
</evidence>